<comment type="caution">
    <text evidence="2">The sequence shown here is derived from an EMBL/GenBank/DDBJ whole genome shotgun (WGS) entry which is preliminary data.</text>
</comment>
<dbReference type="RefSeq" id="WP_425453698.1">
    <property type="nucleotide sequence ID" value="NZ_RKHK01000001.1"/>
</dbReference>
<feature type="region of interest" description="Disordered" evidence="1">
    <location>
        <begin position="1"/>
        <end position="21"/>
    </location>
</feature>
<dbReference type="AlphaFoldDB" id="A0A3N2BDK2"/>
<reference evidence="2 3" key="1">
    <citation type="submission" date="2018-11" db="EMBL/GenBank/DDBJ databases">
        <title>Sequencing the genomes of 1000 actinobacteria strains.</title>
        <authorList>
            <person name="Klenk H.-P."/>
        </authorList>
    </citation>
    <scope>NUCLEOTIDE SEQUENCE [LARGE SCALE GENOMIC DNA]</scope>
    <source>
        <strain evidence="2 3">DSM 11294</strain>
    </source>
</reference>
<dbReference type="EMBL" id="RKHK01000001">
    <property type="protein sequence ID" value="ROR73319.1"/>
    <property type="molecule type" value="Genomic_DNA"/>
</dbReference>
<sequence>MSDVAPLETSPGTALPAAEAAPSRTGTAQTYLLIDGENIDATLGMSVLARRPAPEERPRWDRVREFAGSVWDNSARGLFFLNATSGHMPMSFVQALLAMDYQPIPLAGTSEQKVVDIGIQRTAQAILHQSEGDVLLASHDGDYLEELEGLLDAGRRVGVICFREFLNAEVAALTERGLKIYDLEDDLKAFNSVLPRVRIIPLESFDPARYL</sequence>
<proteinExistence type="predicted"/>
<evidence type="ECO:0000256" key="1">
    <source>
        <dbReference type="SAM" id="MobiDB-lite"/>
    </source>
</evidence>
<accession>A0A3N2BDK2</accession>
<organism evidence="2 3">
    <name type="scientific">Bogoriella caseilytica</name>
    <dbReference type="NCBI Taxonomy" id="56055"/>
    <lineage>
        <taxon>Bacteria</taxon>
        <taxon>Bacillati</taxon>
        <taxon>Actinomycetota</taxon>
        <taxon>Actinomycetes</taxon>
        <taxon>Micrococcales</taxon>
        <taxon>Bogoriellaceae</taxon>
        <taxon>Bogoriella</taxon>
    </lineage>
</organism>
<evidence type="ECO:0000313" key="3">
    <source>
        <dbReference type="Proteomes" id="UP000280668"/>
    </source>
</evidence>
<gene>
    <name evidence="2" type="ORF">EDD31_1694</name>
</gene>
<dbReference type="Proteomes" id="UP000280668">
    <property type="component" value="Unassembled WGS sequence"/>
</dbReference>
<dbReference type="Gene3D" id="3.40.50.1010">
    <property type="entry name" value="5'-nuclease"/>
    <property type="match status" value="1"/>
</dbReference>
<evidence type="ECO:0008006" key="4">
    <source>
        <dbReference type="Google" id="ProtNLM"/>
    </source>
</evidence>
<protein>
    <recommendedName>
        <fullName evidence="4">NYN domain-containing protein</fullName>
    </recommendedName>
</protein>
<evidence type="ECO:0000313" key="2">
    <source>
        <dbReference type="EMBL" id="ROR73319.1"/>
    </source>
</evidence>
<keyword evidence="3" id="KW-1185">Reference proteome</keyword>
<name>A0A3N2BDK2_9MICO</name>